<evidence type="ECO:0000313" key="5">
    <source>
        <dbReference type="Proteomes" id="UP000238261"/>
    </source>
</evidence>
<protein>
    <submittedName>
        <fullName evidence="4">Pilus assembly protein</fullName>
    </submittedName>
</protein>
<reference evidence="5" key="1">
    <citation type="submission" date="2016-08" db="EMBL/GenBank/DDBJ databases">
        <authorList>
            <person name="Merda D."/>
            <person name="Briand M."/>
            <person name="Taghouti G."/>
            <person name="Carrere S."/>
            <person name="Gouzy J."/>
            <person name="Portier P."/>
            <person name="Jacques M.-A."/>
            <person name="Fischer-Le Saux M."/>
        </authorList>
    </citation>
    <scope>NUCLEOTIDE SEQUENCE [LARGE SCALE GENOMIC DNA]</scope>
    <source>
        <strain evidence="5">CFBP1156</strain>
    </source>
</reference>
<name>A0A2S7ESC5_9XANT</name>
<dbReference type="RefSeq" id="WP_046981252.1">
    <property type="nucleotide sequence ID" value="NZ_CP043476.1"/>
</dbReference>
<keyword evidence="1" id="KW-0812">Transmembrane</keyword>
<keyword evidence="5" id="KW-1185">Reference proteome</keyword>
<organism evidence="4 5">
    <name type="scientific">Xanthomonas hyacinthi</name>
    <dbReference type="NCBI Taxonomy" id="56455"/>
    <lineage>
        <taxon>Bacteria</taxon>
        <taxon>Pseudomonadati</taxon>
        <taxon>Pseudomonadota</taxon>
        <taxon>Gammaproteobacteria</taxon>
        <taxon>Lysobacterales</taxon>
        <taxon>Lysobacteraceae</taxon>
        <taxon>Xanthomonas</taxon>
    </lineage>
</organism>
<dbReference type="OrthoDB" id="5801860at2"/>
<dbReference type="Proteomes" id="UP000238261">
    <property type="component" value="Unassembled WGS sequence"/>
</dbReference>
<proteinExistence type="predicted"/>
<evidence type="ECO:0000256" key="1">
    <source>
        <dbReference type="SAM" id="Phobius"/>
    </source>
</evidence>
<keyword evidence="1" id="KW-1133">Transmembrane helix</keyword>
<gene>
    <name evidence="4" type="ORF">XhyaCFBP1156_17120</name>
</gene>
<keyword evidence="1" id="KW-0472">Membrane</keyword>
<dbReference type="AlphaFoldDB" id="A0A2S7ESC5"/>
<feature type="transmembrane region" description="Helical" evidence="1">
    <location>
        <begin position="12"/>
        <end position="34"/>
    </location>
</feature>
<evidence type="ECO:0000259" key="2">
    <source>
        <dbReference type="Pfam" id="PF13681"/>
    </source>
</evidence>
<accession>A0A2S7ESC5</accession>
<dbReference type="Pfam" id="PF13681">
    <property type="entry name" value="PilX"/>
    <property type="match status" value="1"/>
</dbReference>
<feature type="domain" description="Type 4 fimbrial biogenesis protein PilX N-terminal" evidence="3">
    <location>
        <begin position="12"/>
        <end position="62"/>
    </location>
</feature>
<dbReference type="EMBL" id="MDEG01000020">
    <property type="protein sequence ID" value="PPU95982.1"/>
    <property type="molecule type" value="Genomic_DNA"/>
</dbReference>
<dbReference type="Pfam" id="PF14341">
    <property type="entry name" value="PilX_N"/>
    <property type="match status" value="1"/>
</dbReference>
<dbReference type="InterPro" id="IPR025205">
    <property type="entry name" value="PilX/PilW_C"/>
</dbReference>
<comment type="caution">
    <text evidence="4">The sequence shown here is derived from an EMBL/GenBank/DDBJ whole genome shotgun (WGS) entry which is preliminary data.</text>
</comment>
<feature type="domain" description="PilX/PilW C-terminal" evidence="2">
    <location>
        <begin position="88"/>
        <end position="174"/>
    </location>
</feature>
<evidence type="ECO:0000313" key="4">
    <source>
        <dbReference type="EMBL" id="PPU95982.1"/>
    </source>
</evidence>
<evidence type="ECO:0000259" key="3">
    <source>
        <dbReference type="Pfam" id="PF14341"/>
    </source>
</evidence>
<dbReference type="InterPro" id="IPR025746">
    <property type="entry name" value="PilX_N_dom"/>
</dbReference>
<sequence length="176" mass="18862">MSPSLRFLAAERGASLVVVLILLLVMTLLGLAVLRNTTLEERMSANLYDRSLGFQAAESALRQAEAVAKVTASSAVPSSGCAQGVCSSPVATDADRWLNTSFTDWQAASNNLAQDGVPMPNAKYIIEYLGDAPTWPGCDRKIPIDAQCLAPRFRITALAEAEGRATVMLQTNYIVQ</sequence>